<keyword evidence="1" id="KW-0732">Signal</keyword>
<proteinExistence type="predicted"/>
<accession>A0AAW4XRL2</accession>
<feature type="signal peptide" evidence="1">
    <location>
        <begin position="1"/>
        <end position="28"/>
    </location>
</feature>
<dbReference type="AlphaFoldDB" id="A0AAW4XRL2"/>
<dbReference type="SUPFAM" id="SSF56529">
    <property type="entry name" value="FAH"/>
    <property type="match status" value="1"/>
</dbReference>
<dbReference type="InterPro" id="IPR050772">
    <property type="entry name" value="Hydratase-Decarb/MhpD_sf"/>
</dbReference>
<sequence>MMHTALRLRLSPLWLAAGLAAGSGMAQAACLDDAQVAQWLQAYEAKQPVPAAAAMTEADGKCSRNKLNAAWLAQGKRPIGYKAGLTSAAMQKRFQTDKPVWGVLYEGALLPNRSTVPAAFGARPMFEADMLVRVSSSAINRATTPLQVLNNIDRIVPFVELPDLVVENPAQLDGAAVEAMNVGARMGVMGKAMAVPQFRAERYALLNALQSMQVDVTDQSGTRLGGGRGGDLMGQPLNAVVWLAQALKAEGQRLKVGDWISLGSYSALMPPQPGQQIRVEYKGLPSAEPVELRFE</sequence>
<dbReference type="EMBL" id="JAJNCT010000005">
    <property type="protein sequence ID" value="MCD2163957.1"/>
    <property type="molecule type" value="Genomic_DNA"/>
</dbReference>
<dbReference type="GO" id="GO:0005737">
    <property type="term" value="C:cytoplasm"/>
    <property type="evidence" value="ECO:0007669"/>
    <property type="project" value="TreeGrafter"/>
</dbReference>
<dbReference type="InterPro" id="IPR036663">
    <property type="entry name" value="Fumarylacetoacetase_C_sf"/>
</dbReference>
<comment type="caution">
    <text evidence="2">The sequence shown here is derived from an EMBL/GenBank/DDBJ whole genome shotgun (WGS) entry which is preliminary data.</text>
</comment>
<feature type="chain" id="PRO_5043644161" evidence="1">
    <location>
        <begin position="29"/>
        <end position="295"/>
    </location>
</feature>
<evidence type="ECO:0000313" key="2">
    <source>
        <dbReference type="EMBL" id="MCD2163957.1"/>
    </source>
</evidence>
<dbReference type="GO" id="GO:0016787">
    <property type="term" value="F:hydrolase activity"/>
    <property type="evidence" value="ECO:0007669"/>
    <property type="project" value="UniProtKB-KW"/>
</dbReference>
<dbReference type="PANTHER" id="PTHR30143">
    <property type="entry name" value="ACID HYDRATASE"/>
    <property type="match status" value="1"/>
</dbReference>
<dbReference type="PANTHER" id="PTHR30143:SF0">
    <property type="entry name" value="2-KETO-4-PENTENOATE HYDRATASE"/>
    <property type="match status" value="1"/>
</dbReference>
<dbReference type="Gene3D" id="3.90.850.10">
    <property type="entry name" value="Fumarylacetoacetase-like, C-terminal domain"/>
    <property type="match status" value="1"/>
</dbReference>
<organism evidence="2 3">
    <name type="scientific">Comamonas koreensis</name>
    <dbReference type="NCBI Taxonomy" id="160825"/>
    <lineage>
        <taxon>Bacteria</taxon>
        <taxon>Pseudomonadati</taxon>
        <taxon>Pseudomonadota</taxon>
        <taxon>Betaproteobacteria</taxon>
        <taxon>Burkholderiales</taxon>
        <taxon>Comamonadaceae</taxon>
        <taxon>Comamonas</taxon>
    </lineage>
</organism>
<keyword evidence="2" id="KW-0378">Hydrolase</keyword>
<keyword evidence="3" id="KW-1185">Reference proteome</keyword>
<reference evidence="2 3" key="1">
    <citation type="submission" date="2021-11" db="EMBL/GenBank/DDBJ databases">
        <title>Genome sequence.</title>
        <authorList>
            <person name="Sun Q."/>
        </authorList>
    </citation>
    <scope>NUCLEOTIDE SEQUENCE [LARGE SCALE GENOMIC DNA]</scope>
    <source>
        <strain evidence="2 3">KCTC 12005</strain>
    </source>
</reference>
<evidence type="ECO:0000256" key="1">
    <source>
        <dbReference type="SAM" id="SignalP"/>
    </source>
</evidence>
<dbReference type="GO" id="GO:0008684">
    <property type="term" value="F:2-oxopent-4-enoate hydratase activity"/>
    <property type="evidence" value="ECO:0007669"/>
    <property type="project" value="TreeGrafter"/>
</dbReference>
<gene>
    <name evidence="2" type="ORF">LPW39_02270</name>
</gene>
<evidence type="ECO:0000313" key="3">
    <source>
        <dbReference type="Proteomes" id="UP001199260"/>
    </source>
</evidence>
<dbReference type="Proteomes" id="UP001199260">
    <property type="component" value="Unassembled WGS sequence"/>
</dbReference>
<name>A0AAW4XRL2_9BURK</name>
<protein>
    <submittedName>
        <fullName evidence="2">Fumarylacetoacetate hydrolase</fullName>
    </submittedName>
</protein>